<name>A0ABW0RBN9_9BACL</name>
<dbReference type="EMBL" id="JBHSNQ010000048">
    <property type="protein sequence ID" value="MFC5541223.1"/>
    <property type="molecule type" value="Genomic_DNA"/>
</dbReference>
<sequence>MSVISMKQLLEAGVHFGHQTRRWNPKMKKYIFTERNGIYIIDLQKTVKKLEEAYEFMRQVGANGGKVLFVGTKKQAQDAIKEEAERSGNFYINQRWLGGTLTNFDTIKKRVARMKEIEKMEEEGIFDVLPKKEVMKLKKEHERLVKFLGGIRDMNELPDVLFVVDPRKERIAVAEARKLNIPIVGIVDTNCDPDEIDYVIPANDDAIRAVKLLTAKIADALIESKQGESEAPAEEVVAE</sequence>
<evidence type="ECO:0000256" key="5">
    <source>
        <dbReference type="HAMAP-Rule" id="MF_00291"/>
    </source>
</evidence>
<dbReference type="PROSITE" id="PS00962">
    <property type="entry name" value="RIBOSOMAL_S2_1"/>
    <property type="match status" value="1"/>
</dbReference>
<dbReference type="Proteomes" id="UP001595978">
    <property type="component" value="Unassembled WGS sequence"/>
</dbReference>
<dbReference type="SUPFAM" id="SSF52313">
    <property type="entry name" value="Ribosomal protein S2"/>
    <property type="match status" value="1"/>
</dbReference>
<dbReference type="InterPro" id="IPR001865">
    <property type="entry name" value="Ribosomal_uS2"/>
</dbReference>
<keyword evidence="3 5" id="KW-0687">Ribonucleoprotein</keyword>
<evidence type="ECO:0000313" key="8">
    <source>
        <dbReference type="Proteomes" id="UP001595978"/>
    </source>
</evidence>
<dbReference type="InterPro" id="IPR005706">
    <property type="entry name" value="Ribosomal_uS2_bac/mit/plastid"/>
</dbReference>
<dbReference type="Gene3D" id="3.40.50.10490">
    <property type="entry name" value="Glucose-6-phosphate isomerase like protein, domain 1"/>
    <property type="match status" value="1"/>
</dbReference>
<comment type="caution">
    <text evidence="7">The sequence shown here is derived from an EMBL/GenBank/DDBJ whole genome shotgun (WGS) entry which is preliminary data.</text>
</comment>
<reference evidence="8" key="1">
    <citation type="journal article" date="2019" name="Int. J. Syst. Evol. Microbiol.">
        <title>The Global Catalogue of Microorganisms (GCM) 10K type strain sequencing project: providing services to taxonomists for standard genome sequencing and annotation.</title>
        <authorList>
            <consortium name="The Broad Institute Genomics Platform"/>
            <consortium name="The Broad Institute Genome Sequencing Center for Infectious Disease"/>
            <person name="Wu L."/>
            <person name="Ma J."/>
        </authorList>
    </citation>
    <scope>NUCLEOTIDE SEQUENCE [LARGE SCALE GENOMIC DNA]</scope>
    <source>
        <strain evidence="8">CCUG 56331</strain>
    </source>
</reference>
<evidence type="ECO:0000256" key="4">
    <source>
        <dbReference type="ARBA" id="ARBA00035256"/>
    </source>
</evidence>
<dbReference type="PRINTS" id="PR00395">
    <property type="entry name" value="RIBOSOMALS2"/>
</dbReference>
<keyword evidence="8" id="KW-1185">Reference proteome</keyword>
<dbReference type="PROSITE" id="PS00963">
    <property type="entry name" value="RIBOSOMAL_S2_2"/>
    <property type="match status" value="1"/>
</dbReference>
<evidence type="ECO:0000256" key="2">
    <source>
        <dbReference type="ARBA" id="ARBA00022980"/>
    </source>
</evidence>
<evidence type="ECO:0000256" key="6">
    <source>
        <dbReference type="RuleBase" id="RU003631"/>
    </source>
</evidence>
<accession>A0ABW0RBN9</accession>
<gene>
    <name evidence="5 7" type="primary">rpsB</name>
    <name evidence="7" type="ORF">ACFPOH_05445</name>
</gene>
<dbReference type="HAMAP" id="MF_00291_B">
    <property type="entry name" value="Ribosomal_uS2_B"/>
    <property type="match status" value="1"/>
</dbReference>
<dbReference type="InterPro" id="IPR023591">
    <property type="entry name" value="Ribosomal_uS2_flav_dom_sf"/>
</dbReference>
<evidence type="ECO:0000256" key="3">
    <source>
        <dbReference type="ARBA" id="ARBA00023274"/>
    </source>
</evidence>
<organism evidence="7 8">
    <name type="scientific">Ureibacillus suwonensis</name>
    <dbReference type="NCBI Taxonomy" id="313007"/>
    <lineage>
        <taxon>Bacteria</taxon>
        <taxon>Bacillati</taxon>
        <taxon>Bacillota</taxon>
        <taxon>Bacilli</taxon>
        <taxon>Bacillales</taxon>
        <taxon>Caryophanaceae</taxon>
        <taxon>Ureibacillus</taxon>
    </lineage>
</organism>
<comment type="similarity">
    <text evidence="1 5 6">Belongs to the universal ribosomal protein uS2 family.</text>
</comment>
<dbReference type="GO" id="GO:0005840">
    <property type="term" value="C:ribosome"/>
    <property type="evidence" value="ECO:0007669"/>
    <property type="project" value="UniProtKB-KW"/>
</dbReference>
<dbReference type="CDD" id="cd01425">
    <property type="entry name" value="RPS2"/>
    <property type="match status" value="1"/>
</dbReference>
<evidence type="ECO:0000313" key="7">
    <source>
        <dbReference type="EMBL" id="MFC5541223.1"/>
    </source>
</evidence>
<dbReference type="RefSeq" id="WP_342469844.1">
    <property type="nucleotide sequence ID" value="NZ_JBHSNQ010000048.1"/>
</dbReference>
<dbReference type="NCBIfam" id="TIGR01011">
    <property type="entry name" value="rpsB_bact"/>
    <property type="match status" value="1"/>
</dbReference>
<dbReference type="Gene3D" id="1.10.287.610">
    <property type="entry name" value="Helix hairpin bin"/>
    <property type="match status" value="1"/>
</dbReference>
<dbReference type="Pfam" id="PF00318">
    <property type="entry name" value="Ribosomal_S2"/>
    <property type="match status" value="1"/>
</dbReference>
<proteinExistence type="inferred from homology"/>
<evidence type="ECO:0000256" key="1">
    <source>
        <dbReference type="ARBA" id="ARBA00006242"/>
    </source>
</evidence>
<keyword evidence="2 5" id="KW-0689">Ribosomal protein</keyword>
<protein>
    <recommendedName>
        <fullName evidence="4 5">Small ribosomal subunit protein uS2</fullName>
    </recommendedName>
</protein>
<dbReference type="PANTHER" id="PTHR12534:SF0">
    <property type="entry name" value="SMALL RIBOSOMAL SUBUNIT PROTEIN US2M"/>
    <property type="match status" value="1"/>
</dbReference>
<dbReference type="PANTHER" id="PTHR12534">
    <property type="entry name" value="30S RIBOSOMAL PROTEIN S2 PROKARYOTIC AND ORGANELLAR"/>
    <property type="match status" value="1"/>
</dbReference>
<dbReference type="InterPro" id="IPR018130">
    <property type="entry name" value="Ribosomal_uS2_CS"/>
</dbReference>